<sequence length="545" mass="60000">MIRNNNLRGGIRFLPRLPLYPSWVLILGGISVLLILPFLGPLYALLRPGNELWQHLKSTVLPDYLRDTLVLSLSVMAVTAVMGAVPAWIVSRYRFPLRRMLDKSMLLPLAIPAYITAYAYAGMTDYFGPLWNLGTRLGMSGEALRSIRFTGMGEGMGGLILVMSFALHPYVYVILRHQFRFRITSSLEAARSLGAGELKQFFALALPASIPSLTAALTVVLMELLNEYGAVVYYGRNTITTGIFRAWFGFYDLPAARRLGGVLMLSVLAILFLFFLIQRRKGYGDHSPRELTPIRLRGMKRLIFPLLVMLPMLLGFAFPLIQLLSWGVRVLPGTNWSPIIQGVGNTLGLGVLSGILIVILSIAFANGRRLSSYPILNRFSDLSLVGHSVPGAVIALGVLGIASTLGQYSSVASLVQSGLMLLIFAYVVRFIAVSHRAIAPVMEYQLKKQDEASRSLGAGPWKTLFRIHLPSLYPAIFGALALSFLEVVKELPLTMILRPFNFNTLAVRAYELAANEMVQEAAVPSLILVALGLLGVILIQHRSET</sequence>
<keyword evidence="6 8" id="KW-1133">Transmembrane helix</keyword>
<evidence type="ECO:0000256" key="5">
    <source>
        <dbReference type="ARBA" id="ARBA00022692"/>
    </source>
</evidence>
<keyword evidence="3" id="KW-1003">Cell membrane</keyword>
<feature type="transmembrane region" description="Helical" evidence="8">
    <location>
        <begin position="259"/>
        <end position="277"/>
    </location>
</feature>
<feature type="domain" description="ABC transmembrane type-1" evidence="9">
    <location>
        <begin position="65"/>
        <end position="274"/>
    </location>
</feature>
<feature type="transmembrane region" description="Helical" evidence="8">
    <location>
        <begin position="411"/>
        <end position="432"/>
    </location>
</feature>
<dbReference type="STRING" id="1307761.L21SP2_0744"/>
<dbReference type="PATRIC" id="fig|1307761.3.peg.744"/>
<feature type="transmembrane region" description="Helical" evidence="8">
    <location>
        <begin position="155"/>
        <end position="175"/>
    </location>
</feature>
<proteinExistence type="inferred from homology"/>
<name>V5WF50_9SPIO</name>
<dbReference type="InterPro" id="IPR035906">
    <property type="entry name" value="MetI-like_sf"/>
</dbReference>
<dbReference type="SUPFAM" id="SSF161098">
    <property type="entry name" value="MetI-like"/>
    <property type="match status" value="2"/>
</dbReference>
<feature type="transmembrane region" description="Helical" evidence="8">
    <location>
        <begin position="384"/>
        <end position="405"/>
    </location>
</feature>
<dbReference type="CDD" id="cd06261">
    <property type="entry name" value="TM_PBP2"/>
    <property type="match status" value="2"/>
</dbReference>
<dbReference type="RefSeq" id="WP_024267100.1">
    <property type="nucleotide sequence ID" value="NC_023035.1"/>
</dbReference>
<comment type="similarity">
    <text evidence="8">Belongs to the binding-protein-dependent transport system permease family.</text>
</comment>
<evidence type="ECO:0000256" key="2">
    <source>
        <dbReference type="ARBA" id="ARBA00022448"/>
    </source>
</evidence>
<feature type="transmembrane region" description="Helical" evidence="8">
    <location>
        <begin position="105"/>
        <end position="123"/>
    </location>
</feature>
<dbReference type="PANTHER" id="PTHR43357:SF3">
    <property type="entry name" value="FE(3+)-TRANSPORT SYSTEM PERMEASE PROTEIN FBPB 2"/>
    <property type="match status" value="1"/>
</dbReference>
<feature type="transmembrane region" description="Helical" evidence="8">
    <location>
        <begin position="69"/>
        <end position="93"/>
    </location>
</feature>
<feature type="transmembrane region" description="Helical" evidence="8">
    <location>
        <begin position="20"/>
        <end position="46"/>
    </location>
</feature>
<evidence type="ECO:0000256" key="7">
    <source>
        <dbReference type="ARBA" id="ARBA00023136"/>
    </source>
</evidence>
<feature type="transmembrane region" description="Helical" evidence="8">
    <location>
        <begin position="346"/>
        <end position="364"/>
    </location>
</feature>
<evidence type="ECO:0000256" key="1">
    <source>
        <dbReference type="ARBA" id="ARBA00004429"/>
    </source>
</evidence>
<keyword evidence="5 8" id="KW-0812">Transmembrane</keyword>
<keyword evidence="2 8" id="KW-0813">Transport</keyword>
<dbReference type="EMBL" id="CP006939">
    <property type="protein sequence ID" value="AHC14169.1"/>
    <property type="molecule type" value="Genomic_DNA"/>
</dbReference>
<gene>
    <name evidence="10" type="ORF">L21SP2_0744</name>
</gene>
<feature type="transmembrane region" description="Helical" evidence="8">
    <location>
        <begin position="302"/>
        <end position="326"/>
    </location>
</feature>
<dbReference type="OrthoDB" id="57323at2"/>
<accession>V5WF50</accession>
<feature type="transmembrane region" description="Helical" evidence="8">
    <location>
        <begin position="464"/>
        <end position="485"/>
    </location>
</feature>
<evidence type="ECO:0000256" key="3">
    <source>
        <dbReference type="ARBA" id="ARBA00022475"/>
    </source>
</evidence>
<organism evidence="10 11">
    <name type="scientific">Salinispira pacifica</name>
    <dbReference type="NCBI Taxonomy" id="1307761"/>
    <lineage>
        <taxon>Bacteria</taxon>
        <taxon>Pseudomonadati</taxon>
        <taxon>Spirochaetota</taxon>
        <taxon>Spirochaetia</taxon>
        <taxon>Spirochaetales</taxon>
        <taxon>Spirochaetaceae</taxon>
        <taxon>Salinispira</taxon>
    </lineage>
</organism>
<dbReference type="PANTHER" id="PTHR43357">
    <property type="entry name" value="INNER MEMBRANE ABC TRANSPORTER PERMEASE PROTEIN YDCV"/>
    <property type="match status" value="1"/>
</dbReference>
<evidence type="ECO:0000256" key="8">
    <source>
        <dbReference type="RuleBase" id="RU363032"/>
    </source>
</evidence>
<protein>
    <submittedName>
        <fullName evidence="10">Ferric iron ABC transporter, permease protein</fullName>
    </submittedName>
</protein>
<dbReference type="InterPro" id="IPR000515">
    <property type="entry name" value="MetI-like"/>
</dbReference>
<feature type="transmembrane region" description="Helical" evidence="8">
    <location>
        <begin position="521"/>
        <end position="539"/>
    </location>
</feature>
<evidence type="ECO:0000256" key="6">
    <source>
        <dbReference type="ARBA" id="ARBA00022989"/>
    </source>
</evidence>
<evidence type="ECO:0000256" key="4">
    <source>
        <dbReference type="ARBA" id="ARBA00022519"/>
    </source>
</evidence>
<dbReference type="GO" id="GO:0055085">
    <property type="term" value="P:transmembrane transport"/>
    <property type="evidence" value="ECO:0007669"/>
    <property type="project" value="InterPro"/>
</dbReference>
<feature type="transmembrane region" description="Helical" evidence="8">
    <location>
        <begin position="201"/>
        <end position="222"/>
    </location>
</feature>
<dbReference type="Proteomes" id="UP000018680">
    <property type="component" value="Chromosome"/>
</dbReference>
<dbReference type="AlphaFoldDB" id="V5WF50"/>
<dbReference type="PROSITE" id="PS50928">
    <property type="entry name" value="ABC_TM1"/>
    <property type="match status" value="2"/>
</dbReference>
<feature type="domain" description="ABC transmembrane type-1" evidence="9">
    <location>
        <begin position="343"/>
        <end position="539"/>
    </location>
</feature>
<dbReference type="KEGG" id="slr:L21SP2_0744"/>
<reference evidence="10 11" key="1">
    <citation type="journal article" date="2015" name="Stand. Genomic Sci.">
        <title>Complete genome sequence and description of Salinispira pacifica gen. nov., sp. nov., a novel spirochaete isolated form a hypersaline microbial mat.</title>
        <authorList>
            <person name="Ben Hania W."/>
            <person name="Joseph M."/>
            <person name="Schumann P."/>
            <person name="Bunk B."/>
            <person name="Fiebig A."/>
            <person name="Sproer C."/>
            <person name="Klenk H.P."/>
            <person name="Fardeau M.L."/>
            <person name="Spring S."/>
        </authorList>
    </citation>
    <scope>NUCLEOTIDE SEQUENCE [LARGE SCALE GENOMIC DNA]</scope>
    <source>
        <strain evidence="10 11">L21-RPul-D2</strain>
    </source>
</reference>
<dbReference type="Pfam" id="PF00528">
    <property type="entry name" value="BPD_transp_1"/>
    <property type="match status" value="2"/>
</dbReference>
<comment type="subcellular location">
    <subcellularLocation>
        <location evidence="1">Cell inner membrane</location>
        <topology evidence="1">Multi-pass membrane protein</topology>
    </subcellularLocation>
    <subcellularLocation>
        <location evidence="8">Cell membrane</location>
        <topology evidence="8">Multi-pass membrane protein</topology>
    </subcellularLocation>
</comment>
<dbReference type="Gene3D" id="1.10.3720.10">
    <property type="entry name" value="MetI-like"/>
    <property type="match status" value="2"/>
</dbReference>
<dbReference type="HOGENOM" id="CLU_021838_0_2_12"/>
<dbReference type="eggNOG" id="COG1178">
    <property type="taxonomic scope" value="Bacteria"/>
</dbReference>
<evidence type="ECO:0000313" key="10">
    <source>
        <dbReference type="EMBL" id="AHC14169.1"/>
    </source>
</evidence>
<keyword evidence="11" id="KW-1185">Reference proteome</keyword>
<dbReference type="GO" id="GO:0005886">
    <property type="term" value="C:plasma membrane"/>
    <property type="evidence" value="ECO:0007669"/>
    <property type="project" value="UniProtKB-SubCell"/>
</dbReference>
<keyword evidence="4" id="KW-0997">Cell inner membrane</keyword>
<evidence type="ECO:0000259" key="9">
    <source>
        <dbReference type="PROSITE" id="PS50928"/>
    </source>
</evidence>
<evidence type="ECO:0000313" key="11">
    <source>
        <dbReference type="Proteomes" id="UP000018680"/>
    </source>
</evidence>
<keyword evidence="7 8" id="KW-0472">Membrane</keyword>